<protein>
    <recommendedName>
        <fullName evidence="2">PilZ domain-containing protein</fullName>
    </recommendedName>
</protein>
<dbReference type="Gene3D" id="2.40.10.220">
    <property type="entry name" value="predicted glycosyltransferase like domains"/>
    <property type="match status" value="1"/>
</dbReference>
<evidence type="ECO:0000259" key="2">
    <source>
        <dbReference type="Pfam" id="PF07238"/>
    </source>
</evidence>
<dbReference type="GO" id="GO:0035438">
    <property type="term" value="F:cyclic-di-GMP binding"/>
    <property type="evidence" value="ECO:0007669"/>
    <property type="project" value="InterPro"/>
</dbReference>
<sequence>MEERRRYFRLDDEVILDFETITHEEAHQWKVKHVQHQSELAELERDISSILAQLQSQNPAITKVLDLFNRKVNLLVSPLGNKNTDKEISQTEMRTRVNLSACGMAFHSKEPMAENENLRVQMQLKPSNAPVSLIGTVVGVEASDNIDAPYLVRVNFEGLREAEQELLIHHLFQLQSRALRERNQAQNDAE</sequence>
<gene>
    <name evidence="3" type="ORF">MGWOODY_Tha2306</name>
</gene>
<evidence type="ECO:0000313" key="3">
    <source>
        <dbReference type="EMBL" id="CUS41067.1"/>
    </source>
</evidence>
<name>A0A160TD00_9ZZZZ</name>
<keyword evidence="1" id="KW-0175">Coiled coil</keyword>
<organism evidence="3">
    <name type="scientific">hydrothermal vent metagenome</name>
    <dbReference type="NCBI Taxonomy" id="652676"/>
    <lineage>
        <taxon>unclassified sequences</taxon>
        <taxon>metagenomes</taxon>
        <taxon>ecological metagenomes</taxon>
    </lineage>
</organism>
<proteinExistence type="predicted"/>
<feature type="coiled-coil region" evidence="1">
    <location>
        <begin position="26"/>
        <end position="53"/>
    </location>
</feature>
<dbReference type="Pfam" id="PF07238">
    <property type="entry name" value="PilZ"/>
    <property type="match status" value="1"/>
</dbReference>
<evidence type="ECO:0000256" key="1">
    <source>
        <dbReference type="SAM" id="Coils"/>
    </source>
</evidence>
<dbReference type="EMBL" id="CZQC01000035">
    <property type="protein sequence ID" value="CUS41067.1"/>
    <property type="molecule type" value="Genomic_DNA"/>
</dbReference>
<dbReference type="AlphaFoldDB" id="A0A160TD00"/>
<dbReference type="InterPro" id="IPR009875">
    <property type="entry name" value="PilZ_domain"/>
</dbReference>
<feature type="domain" description="PilZ" evidence="2">
    <location>
        <begin position="91"/>
        <end position="173"/>
    </location>
</feature>
<accession>A0A160TD00</accession>
<reference evidence="3" key="1">
    <citation type="submission" date="2015-10" db="EMBL/GenBank/DDBJ databases">
        <authorList>
            <person name="Gilbert D.G."/>
        </authorList>
    </citation>
    <scope>NUCLEOTIDE SEQUENCE</scope>
</reference>